<dbReference type="GO" id="GO:0005634">
    <property type="term" value="C:nucleus"/>
    <property type="evidence" value="ECO:0007669"/>
    <property type="project" value="UniProtKB-SubCell"/>
</dbReference>
<dbReference type="CDD" id="cd00086">
    <property type="entry name" value="homeodomain"/>
    <property type="match status" value="1"/>
</dbReference>
<feature type="compositionally biased region" description="Polar residues" evidence="3">
    <location>
        <begin position="385"/>
        <end position="412"/>
    </location>
</feature>
<dbReference type="InterPro" id="IPR040363">
    <property type="entry name" value="HMBOX1"/>
</dbReference>
<evidence type="ECO:0000256" key="3">
    <source>
        <dbReference type="SAM" id="MobiDB-lite"/>
    </source>
</evidence>
<feature type="DNA-binding region" description="Homeobox" evidence="1">
    <location>
        <begin position="270"/>
        <end position="345"/>
    </location>
</feature>
<dbReference type="Gene3D" id="1.10.10.60">
    <property type="entry name" value="Homeodomain-like"/>
    <property type="match status" value="1"/>
</dbReference>
<protein>
    <recommendedName>
        <fullName evidence="8">Homeobox domain-containing protein</fullName>
    </recommendedName>
</protein>
<dbReference type="InterPro" id="IPR044866">
    <property type="entry name" value="HNF_P1"/>
</dbReference>
<evidence type="ECO:0000313" key="7">
    <source>
        <dbReference type="Proteomes" id="UP001497497"/>
    </source>
</evidence>
<dbReference type="Proteomes" id="UP001497497">
    <property type="component" value="Unassembled WGS sequence"/>
</dbReference>
<comment type="subcellular location">
    <subcellularLocation>
        <location evidence="1 2">Nucleus</location>
    </subcellularLocation>
</comment>
<evidence type="ECO:0000259" key="5">
    <source>
        <dbReference type="PROSITE" id="PS51937"/>
    </source>
</evidence>
<dbReference type="InterPro" id="IPR001356">
    <property type="entry name" value="HD"/>
</dbReference>
<keyword evidence="7" id="KW-1185">Reference proteome</keyword>
<comment type="caution">
    <text evidence="6">The sequence shown here is derived from an EMBL/GenBank/DDBJ whole genome shotgun (WGS) entry which is preliminary data.</text>
</comment>
<keyword evidence="1 2" id="KW-0238">DNA-binding</keyword>
<dbReference type="InterPro" id="IPR009057">
    <property type="entry name" value="Homeodomain-like_sf"/>
</dbReference>
<feature type="region of interest" description="Disordered" evidence="3">
    <location>
        <begin position="105"/>
        <end position="137"/>
    </location>
</feature>
<proteinExistence type="predicted"/>
<keyword evidence="1 2" id="KW-0539">Nucleus</keyword>
<feature type="region of interest" description="Disordered" evidence="3">
    <location>
        <begin position="385"/>
        <end position="438"/>
    </location>
</feature>
<feature type="domain" description="HNF-p1" evidence="5">
    <location>
        <begin position="3"/>
        <end position="34"/>
    </location>
</feature>
<accession>A0AAV2ILQ9</accession>
<dbReference type="PROSITE" id="PS51937">
    <property type="entry name" value="HNF_P1"/>
    <property type="match status" value="1"/>
</dbReference>
<organism evidence="6 7">
    <name type="scientific">Lymnaea stagnalis</name>
    <name type="common">Great pond snail</name>
    <name type="synonym">Helix stagnalis</name>
    <dbReference type="NCBI Taxonomy" id="6523"/>
    <lineage>
        <taxon>Eukaryota</taxon>
        <taxon>Metazoa</taxon>
        <taxon>Spiralia</taxon>
        <taxon>Lophotrochozoa</taxon>
        <taxon>Mollusca</taxon>
        <taxon>Gastropoda</taxon>
        <taxon>Heterobranchia</taxon>
        <taxon>Euthyneura</taxon>
        <taxon>Panpulmonata</taxon>
        <taxon>Hygrophila</taxon>
        <taxon>Lymnaeoidea</taxon>
        <taxon>Lymnaeidae</taxon>
        <taxon>Lymnaea</taxon>
    </lineage>
</organism>
<sequence>MESSGNFTVEQVELIRRLRNSGVTPQQILNAFQAFDRLDQELGELFSFPGRRNVQQDINYQPTGPVNRFTGGFLQAKQLQTNAMLGKSTKYSDANKDARESLMDFNSSCETRPTLSNSRGTSDLRTSQGTNNSTPQSVVTKNTILYNSNLASINDSPVSHKEETYSCSLDKYALFLLSLSKEIFVDLVRRCLILYPDFDPIKQAAEIGVSEMSMHVFLTGELQHVDPIMKHKLIDWFTGKLKQTDWFYEEYNHLIHFQEQTEGLDVHFTPRRERFTFREKHLEVLEMFFKKVQYPNQDEKEHIANECNNAMAIEVGRDLGEKECMTHINVSNWFSNRRKEIKRLPKKGGTKIEKVILPSRLKAKIHPTAEELLEDQLLKSKSELQASNDSGQQNGGISFNSSETDSSVSQDNLKSESTDPENPHYCIPGGHNSSTIHEYTDSTVDNSEAVTFPAHGLSPRQEKDSQTKSLKHRNICNSYSSSNDVNFIFSDCEAAKVKLEPDCEQG</sequence>
<dbReference type="Pfam" id="PF00046">
    <property type="entry name" value="Homeodomain"/>
    <property type="match status" value="1"/>
</dbReference>
<reference evidence="6 7" key="1">
    <citation type="submission" date="2024-04" db="EMBL/GenBank/DDBJ databases">
        <authorList>
            <consortium name="Genoscope - CEA"/>
            <person name="William W."/>
        </authorList>
    </citation>
    <scope>NUCLEOTIDE SEQUENCE [LARGE SCALE GENOMIC DNA]</scope>
</reference>
<dbReference type="AlphaFoldDB" id="A0AAV2ILQ9"/>
<dbReference type="GO" id="GO:0003691">
    <property type="term" value="F:double-stranded telomeric DNA binding"/>
    <property type="evidence" value="ECO:0007669"/>
    <property type="project" value="InterPro"/>
</dbReference>
<evidence type="ECO:0000259" key="4">
    <source>
        <dbReference type="PROSITE" id="PS50071"/>
    </source>
</evidence>
<name>A0AAV2ILQ9_LYMST</name>
<evidence type="ECO:0000256" key="1">
    <source>
        <dbReference type="PROSITE-ProRule" id="PRU00108"/>
    </source>
</evidence>
<feature type="domain" description="Homeobox" evidence="4">
    <location>
        <begin position="268"/>
        <end position="344"/>
    </location>
</feature>
<dbReference type="SUPFAM" id="SSF46689">
    <property type="entry name" value="Homeodomain-like"/>
    <property type="match status" value="1"/>
</dbReference>
<dbReference type="PANTHER" id="PTHR14618:SF0">
    <property type="entry name" value="HOMEOBOX-CONTAINING PROTEIN 1"/>
    <property type="match status" value="1"/>
</dbReference>
<dbReference type="EMBL" id="CAXITT010001157">
    <property type="protein sequence ID" value="CAL1548057.1"/>
    <property type="molecule type" value="Genomic_DNA"/>
</dbReference>
<dbReference type="PROSITE" id="PS50071">
    <property type="entry name" value="HOMEOBOX_2"/>
    <property type="match status" value="1"/>
</dbReference>
<evidence type="ECO:0008006" key="8">
    <source>
        <dbReference type="Google" id="ProtNLM"/>
    </source>
</evidence>
<evidence type="ECO:0000256" key="2">
    <source>
        <dbReference type="RuleBase" id="RU000682"/>
    </source>
</evidence>
<evidence type="ECO:0000313" key="6">
    <source>
        <dbReference type="EMBL" id="CAL1548057.1"/>
    </source>
</evidence>
<gene>
    <name evidence="6" type="ORF">GSLYS_00021374001</name>
</gene>
<dbReference type="SMART" id="SM00389">
    <property type="entry name" value="HOX"/>
    <property type="match status" value="1"/>
</dbReference>
<keyword evidence="1 2" id="KW-0371">Homeobox</keyword>
<dbReference type="PANTHER" id="PTHR14618">
    <property type="entry name" value="HOMEODOX-CONTAINING PROTEIN 1 HMBOX1"/>
    <property type="match status" value="1"/>
</dbReference>